<protein>
    <submittedName>
        <fullName evidence="1">Uncharacterized protein</fullName>
    </submittedName>
</protein>
<dbReference type="OrthoDB" id="124789at2759"/>
<organism evidence="1 2">
    <name type="scientific">Hirundo rustica rustica</name>
    <dbReference type="NCBI Taxonomy" id="333673"/>
    <lineage>
        <taxon>Eukaryota</taxon>
        <taxon>Metazoa</taxon>
        <taxon>Chordata</taxon>
        <taxon>Craniata</taxon>
        <taxon>Vertebrata</taxon>
        <taxon>Euteleostomi</taxon>
        <taxon>Archelosauria</taxon>
        <taxon>Archosauria</taxon>
        <taxon>Dinosauria</taxon>
        <taxon>Saurischia</taxon>
        <taxon>Theropoda</taxon>
        <taxon>Coelurosauria</taxon>
        <taxon>Aves</taxon>
        <taxon>Neognathae</taxon>
        <taxon>Neoaves</taxon>
        <taxon>Telluraves</taxon>
        <taxon>Australaves</taxon>
        <taxon>Passeriformes</taxon>
        <taxon>Sylvioidea</taxon>
        <taxon>Hirundinidae</taxon>
        <taxon>Hirundo</taxon>
    </lineage>
</organism>
<comment type="caution">
    <text evidence="1">The sequence shown here is derived from an EMBL/GenBank/DDBJ whole genome shotgun (WGS) entry which is preliminary data.</text>
</comment>
<evidence type="ECO:0000313" key="1">
    <source>
        <dbReference type="EMBL" id="RMB95700.1"/>
    </source>
</evidence>
<accession>A0A3M0J5S8</accession>
<reference evidence="1 2" key="1">
    <citation type="submission" date="2018-07" db="EMBL/GenBank/DDBJ databases">
        <title>A high quality draft genome assembly of the barn swallow (H. rustica rustica).</title>
        <authorList>
            <person name="Formenti G."/>
            <person name="Chiara M."/>
            <person name="Poveda L."/>
            <person name="Francoijs K.-J."/>
            <person name="Bonisoli-Alquati A."/>
            <person name="Canova L."/>
            <person name="Gianfranceschi L."/>
            <person name="Horner D.S."/>
            <person name="Saino N."/>
        </authorList>
    </citation>
    <scope>NUCLEOTIDE SEQUENCE [LARGE SCALE GENOMIC DNA]</scope>
    <source>
        <strain evidence="1">Chelidonia</strain>
        <tissue evidence="1">Blood</tissue>
    </source>
</reference>
<dbReference type="EMBL" id="QRBI01000184">
    <property type="protein sequence ID" value="RMB95700.1"/>
    <property type="molecule type" value="Genomic_DNA"/>
</dbReference>
<evidence type="ECO:0000313" key="2">
    <source>
        <dbReference type="Proteomes" id="UP000269221"/>
    </source>
</evidence>
<name>A0A3M0J5S8_HIRRU</name>
<proteinExistence type="predicted"/>
<dbReference type="AlphaFoldDB" id="A0A3M0J5S8"/>
<keyword evidence="2" id="KW-1185">Reference proteome</keyword>
<sequence length="125" mass="13914">MRPLPGLQGLRSCIPVRSHNRQHGTAIRRDVGSVTAHDSEEISAYLSASSHEDVEDHKEIFPQFPLLQAEQTKLSQLFLINFASSPITILVTSFEFSLITQCLFYIVVPKLPPGLEPVSQFSPIV</sequence>
<gene>
    <name evidence="1" type="ORF">DUI87_27813</name>
</gene>
<dbReference type="Proteomes" id="UP000269221">
    <property type="component" value="Unassembled WGS sequence"/>
</dbReference>